<evidence type="ECO:0000313" key="5">
    <source>
        <dbReference type="EMBL" id="CAH0380412.1"/>
    </source>
</evidence>
<dbReference type="EMBL" id="CAKKNE010000003">
    <property type="protein sequence ID" value="CAH0370163.1"/>
    <property type="molecule type" value="Genomic_DNA"/>
</dbReference>
<organism evidence="3">
    <name type="scientific">Pelagomonas calceolata</name>
    <dbReference type="NCBI Taxonomy" id="35677"/>
    <lineage>
        <taxon>Eukaryota</taxon>
        <taxon>Sar</taxon>
        <taxon>Stramenopiles</taxon>
        <taxon>Ochrophyta</taxon>
        <taxon>Pelagophyceae</taxon>
        <taxon>Pelagomonadales</taxon>
        <taxon>Pelagomonadaceae</taxon>
        <taxon>Pelagomonas</taxon>
    </lineage>
</organism>
<dbReference type="AlphaFoldDB" id="A0A7S3ZL35"/>
<keyword evidence="6" id="KW-1185">Reference proteome</keyword>
<proteinExistence type="predicted"/>
<accession>A0A7S3ZL35</accession>
<reference evidence="3" key="1">
    <citation type="submission" date="2021-01" db="EMBL/GenBank/DDBJ databases">
        <authorList>
            <person name="Corre E."/>
            <person name="Pelletier E."/>
            <person name="Niang G."/>
            <person name="Scheremetjew M."/>
            <person name="Finn R."/>
            <person name="Kale V."/>
            <person name="Holt S."/>
            <person name="Cochrane G."/>
            <person name="Meng A."/>
            <person name="Brown T."/>
            <person name="Cohen L."/>
        </authorList>
    </citation>
    <scope>NUCLEOTIDE SEQUENCE</scope>
    <source>
        <strain evidence="3">CCMP1756</strain>
    </source>
</reference>
<keyword evidence="1" id="KW-0677">Repeat</keyword>
<dbReference type="OrthoDB" id="20872at2759"/>
<dbReference type="PANTHER" id="PTHR24189">
    <property type="entry name" value="MYOTROPHIN"/>
    <property type="match status" value="1"/>
</dbReference>
<gene>
    <name evidence="3" type="ORF">PCAL00307_LOCUS1888</name>
    <name evidence="4" type="ORF">PECAL_3P00320</name>
    <name evidence="5" type="ORF">PECAL_6P20650</name>
</gene>
<evidence type="ECO:0000313" key="6">
    <source>
        <dbReference type="Proteomes" id="UP000789595"/>
    </source>
</evidence>
<dbReference type="Gene3D" id="1.25.40.20">
    <property type="entry name" value="Ankyrin repeat-containing domain"/>
    <property type="match status" value="1"/>
</dbReference>
<dbReference type="InterPro" id="IPR050745">
    <property type="entry name" value="Multifunctional_regulatory"/>
</dbReference>
<dbReference type="EMBL" id="HBIW01002243">
    <property type="protein sequence ID" value="CAE0686454.1"/>
    <property type="molecule type" value="Transcribed_RNA"/>
</dbReference>
<name>A0A7S3ZL35_9STRA</name>
<sequence length="291" mass="31765">MTDRNRVVPSHEDPQMGLPRHIIDAASRCGSERGSAEDVEVVRNWIEQTQNINATYTLKAPWGDISGHTLLFYLACNPVTPAKLDLVRQLIARGADVNIRNSDGKSPLHNATFLHRGASPALVSLLLDAGAADLNTNNGDDMKPLASAMHSSSHVRIDDNGTYTVYDTEAALKISRILLRAGASLDRVICAGLGAGSLLGEMSAEQLLAHMEFDSNLAHDENFRTLKNLVYGTRTRRAIARLRSYAIRGRVTAEVRLLDDGALATFLARVKLFNSLFGLPHALFKEVVSKL</sequence>
<dbReference type="Proteomes" id="UP000789595">
    <property type="component" value="Unassembled WGS sequence"/>
</dbReference>
<dbReference type="InterPro" id="IPR002110">
    <property type="entry name" value="Ankyrin_rpt"/>
</dbReference>
<dbReference type="Pfam" id="PF12796">
    <property type="entry name" value="Ank_2"/>
    <property type="match status" value="1"/>
</dbReference>
<evidence type="ECO:0000313" key="4">
    <source>
        <dbReference type="EMBL" id="CAH0370163.1"/>
    </source>
</evidence>
<evidence type="ECO:0000256" key="2">
    <source>
        <dbReference type="ARBA" id="ARBA00023043"/>
    </source>
</evidence>
<dbReference type="SMART" id="SM00248">
    <property type="entry name" value="ANK"/>
    <property type="match status" value="2"/>
</dbReference>
<evidence type="ECO:0000256" key="1">
    <source>
        <dbReference type="ARBA" id="ARBA00022737"/>
    </source>
</evidence>
<reference evidence="4" key="2">
    <citation type="submission" date="2021-11" db="EMBL/GenBank/DDBJ databases">
        <authorList>
            <consortium name="Genoscope - CEA"/>
            <person name="William W."/>
        </authorList>
    </citation>
    <scope>NUCLEOTIDE SEQUENCE</scope>
</reference>
<dbReference type="EMBL" id="CAKKNE010000006">
    <property type="protein sequence ID" value="CAH0380412.1"/>
    <property type="molecule type" value="Genomic_DNA"/>
</dbReference>
<keyword evidence="2" id="KW-0040">ANK repeat</keyword>
<dbReference type="InterPro" id="IPR036770">
    <property type="entry name" value="Ankyrin_rpt-contain_sf"/>
</dbReference>
<dbReference type="SUPFAM" id="SSF48403">
    <property type="entry name" value="Ankyrin repeat"/>
    <property type="match status" value="1"/>
</dbReference>
<evidence type="ECO:0000313" key="3">
    <source>
        <dbReference type="EMBL" id="CAE0686454.1"/>
    </source>
</evidence>
<protein>
    <submittedName>
        <fullName evidence="3">Uncharacterized protein</fullName>
    </submittedName>
</protein>